<feature type="region of interest" description="Disordered" evidence="2">
    <location>
        <begin position="1"/>
        <end position="22"/>
    </location>
</feature>
<dbReference type="Gene3D" id="3.40.630.190">
    <property type="entry name" value="LCP protein"/>
    <property type="match status" value="1"/>
</dbReference>
<dbReference type="InterPro" id="IPR050922">
    <property type="entry name" value="LytR/CpsA/Psr_CW_biosynth"/>
</dbReference>
<evidence type="ECO:0000256" key="3">
    <source>
        <dbReference type="SAM" id="Phobius"/>
    </source>
</evidence>
<reference evidence="5 6" key="1">
    <citation type="submission" date="2020-08" db="EMBL/GenBank/DDBJ databases">
        <title>Genomic Encyclopedia of Type Strains, Phase III (KMG-III): the genomes of soil and plant-associated and newly described type strains.</title>
        <authorList>
            <person name="Whitman W."/>
        </authorList>
    </citation>
    <scope>NUCLEOTIDE SEQUENCE [LARGE SCALE GENOMIC DNA]</scope>
    <source>
        <strain evidence="5 6">CECT 5862</strain>
    </source>
</reference>
<evidence type="ECO:0000313" key="5">
    <source>
        <dbReference type="EMBL" id="MBB3113551.1"/>
    </source>
</evidence>
<comment type="caution">
    <text evidence="5">The sequence shown here is derived from an EMBL/GenBank/DDBJ whole genome shotgun (WGS) entry which is preliminary data.</text>
</comment>
<dbReference type="InterPro" id="IPR004474">
    <property type="entry name" value="LytR_CpsA_psr"/>
</dbReference>
<evidence type="ECO:0000259" key="4">
    <source>
        <dbReference type="Pfam" id="PF03816"/>
    </source>
</evidence>
<keyword evidence="3" id="KW-0812">Transmembrane</keyword>
<dbReference type="NCBIfam" id="TIGR00350">
    <property type="entry name" value="lytR_cpsA_psr"/>
    <property type="match status" value="1"/>
</dbReference>
<dbReference type="PANTHER" id="PTHR33392">
    <property type="entry name" value="POLYISOPRENYL-TEICHOIC ACID--PEPTIDOGLYCAN TEICHOIC ACID TRANSFERASE TAGU"/>
    <property type="match status" value="1"/>
</dbReference>
<comment type="similarity">
    <text evidence="1">Belongs to the LytR/CpsA/Psr (LCP) family.</text>
</comment>
<dbReference type="Pfam" id="PF03816">
    <property type="entry name" value="LytR_cpsA_psr"/>
    <property type="match status" value="1"/>
</dbReference>
<keyword evidence="6" id="KW-1185">Reference proteome</keyword>
<dbReference type="AlphaFoldDB" id="A0A7W5B411"/>
<keyword evidence="3" id="KW-1133">Transmembrane helix</keyword>
<name>A0A7W5B411_9BACL</name>
<dbReference type="EMBL" id="JACHXK010000019">
    <property type="protein sequence ID" value="MBB3113551.1"/>
    <property type="molecule type" value="Genomic_DNA"/>
</dbReference>
<dbReference type="RefSeq" id="WP_183603621.1">
    <property type="nucleotide sequence ID" value="NZ_JACHXK010000019.1"/>
</dbReference>
<sequence>MHDQDHKSNSTPNTNPAAPIPQLKGKGKMWRKVIISVAIASTTFLIGTGAYAGYLYYKANQTLDNISVPETTTTGPVTDSITPVAQEEPQIDRPISFLLSGVDNREGSGGTMNSDVLMLASYDPATKSASLLSIPRDLKVASDDHGTHKANYYFAYYYNKDKDTVIPNMKEFYGDLMQTPIDYMVVIDFEGLRDIVDALGGLDLYVDMDMRYTDSADGTNIDLKQGQQQLNGKQVLDFVRYRKSNHGTQESSDTARNERQQQVLGQLMEKMSSLSGITQWGKILDIVGDHIKTDIEKDKLVDWIIHYRSMKPQSVELMGFEGIWDSPYIYVSESELETKLEKVRGKLNLAPLDTDDLHDHLGTRKTEDDVASSQ</sequence>
<evidence type="ECO:0000256" key="2">
    <source>
        <dbReference type="SAM" id="MobiDB-lite"/>
    </source>
</evidence>
<protein>
    <submittedName>
        <fullName evidence="5">LCP family protein required for cell wall assembly</fullName>
    </submittedName>
</protein>
<gene>
    <name evidence="5" type="ORF">FHS18_005663</name>
</gene>
<dbReference type="PANTHER" id="PTHR33392:SF6">
    <property type="entry name" value="POLYISOPRENYL-TEICHOIC ACID--PEPTIDOGLYCAN TEICHOIC ACID TRANSFERASE TAGU"/>
    <property type="match status" value="1"/>
</dbReference>
<organism evidence="5 6">
    <name type="scientific">Paenibacillus phyllosphaerae</name>
    <dbReference type="NCBI Taxonomy" id="274593"/>
    <lineage>
        <taxon>Bacteria</taxon>
        <taxon>Bacillati</taxon>
        <taxon>Bacillota</taxon>
        <taxon>Bacilli</taxon>
        <taxon>Bacillales</taxon>
        <taxon>Paenibacillaceae</taxon>
        <taxon>Paenibacillus</taxon>
    </lineage>
</organism>
<proteinExistence type="inferred from homology"/>
<feature type="domain" description="Cell envelope-related transcriptional attenuator" evidence="4">
    <location>
        <begin position="113"/>
        <end position="272"/>
    </location>
</feature>
<keyword evidence="3" id="KW-0472">Membrane</keyword>
<dbReference type="Proteomes" id="UP000570361">
    <property type="component" value="Unassembled WGS sequence"/>
</dbReference>
<feature type="transmembrane region" description="Helical" evidence="3">
    <location>
        <begin position="33"/>
        <end position="57"/>
    </location>
</feature>
<accession>A0A7W5B411</accession>
<evidence type="ECO:0000313" key="6">
    <source>
        <dbReference type="Proteomes" id="UP000570361"/>
    </source>
</evidence>
<evidence type="ECO:0000256" key="1">
    <source>
        <dbReference type="ARBA" id="ARBA00006068"/>
    </source>
</evidence>